<protein>
    <submittedName>
        <fullName evidence="1">Unannotated protein</fullName>
    </submittedName>
</protein>
<sequence length="267" mass="29566">MNYLKLPIFEETGFVVLDSYDQAQDPREWENLIFVDWKSSGDTRFAPLASAYGEMECDGFWNHTPAKTDKDGVWVPENVALAPRLTERAREPGANIGRCRVIELQPNTYADAIYNLHRDDNNRLNPEGTGWIVRAFCNLTDNRDSVMILREDKDDPETETRIALPAGAQVVIDTQRLYHAVWHAGTEPRYCLITSYESGPELDAWLTGLHPVALVPSVPVDPDFAQEAYAGAEARRVARAAAIAAQGADPTFGNGTLSAGMEVLSEA</sequence>
<evidence type="ECO:0000313" key="1">
    <source>
        <dbReference type="EMBL" id="CAB4822819.1"/>
    </source>
</evidence>
<gene>
    <name evidence="1" type="ORF">UFOPK3204_00266</name>
</gene>
<dbReference type="AlphaFoldDB" id="A0A6J6ZMF6"/>
<dbReference type="EMBL" id="CAFABK010000006">
    <property type="protein sequence ID" value="CAB4822819.1"/>
    <property type="molecule type" value="Genomic_DNA"/>
</dbReference>
<name>A0A6J6ZMF6_9ZZZZ</name>
<accession>A0A6J6ZMF6</accession>
<proteinExistence type="predicted"/>
<reference evidence="1" key="1">
    <citation type="submission" date="2020-05" db="EMBL/GenBank/DDBJ databases">
        <authorList>
            <person name="Chiriac C."/>
            <person name="Salcher M."/>
            <person name="Ghai R."/>
            <person name="Kavagutti S V."/>
        </authorList>
    </citation>
    <scope>NUCLEOTIDE SEQUENCE</scope>
</reference>
<organism evidence="1">
    <name type="scientific">freshwater metagenome</name>
    <dbReference type="NCBI Taxonomy" id="449393"/>
    <lineage>
        <taxon>unclassified sequences</taxon>
        <taxon>metagenomes</taxon>
        <taxon>ecological metagenomes</taxon>
    </lineage>
</organism>